<dbReference type="Proteomes" id="UP001066276">
    <property type="component" value="Chromosome 4_1"/>
</dbReference>
<sequence>MPVNSRSCCRDVSPLPRSHLCTSHNGSRGFLQCFKAARWEIHSRSTSSAVGAVSYLRPSASPDRAAARGDSRRAISLPRSAGPSPHDLAAAPLVRIRVPTSAPLSMGAGGVSPSPLGRSRSAGEFSPLRSGSWPPSSEVRAQPSRSPEAAAIWVPRSRRGDTLFSPQPLFVAHWRFHRICRADFRSLERVLQLAFGAWRCYYFIRPPFTAPEHRARCAASSAAGHAPRLKMIVVAILN</sequence>
<proteinExistence type="predicted"/>
<accession>A0AAV7TDJ2</accession>
<evidence type="ECO:0000256" key="1">
    <source>
        <dbReference type="SAM" id="MobiDB-lite"/>
    </source>
</evidence>
<feature type="region of interest" description="Disordered" evidence="1">
    <location>
        <begin position="104"/>
        <end position="145"/>
    </location>
</feature>
<reference evidence="2" key="1">
    <citation type="journal article" date="2022" name="bioRxiv">
        <title>Sequencing and chromosome-scale assembly of the giantPleurodeles waltlgenome.</title>
        <authorList>
            <person name="Brown T."/>
            <person name="Elewa A."/>
            <person name="Iarovenko S."/>
            <person name="Subramanian E."/>
            <person name="Araus A.J."/>
            <person name="Petzold A."/>
            <person name="Susuki M."/>
            <person name="Suzuki K.-i.T."/>
            <person name="Hayashi T."/>
            <person name="Toyoda A."/>
            <person name="Oliveira C."/>
            <person name="Osipova E."/>
            <person name="Leigh N.D."/>
            <person name="Simon A."/>
            <person name="Yun M.H."/>
        </authorList>
    </citation>
    <scope>NUCLEOTIDE SEQUENCE</scope>
    <source>
        <strain evidence="2">20211129_DDA</strain>
        <tissue evidence="2">Liver</tissue>
    </source>
</reference>
<comment type="caution">
    <text evidence="2">The sequence shown here is derived from an EMBL/GenBank/DDBJ whole genome shotgun (WGS) entry which is preliminary data.</text>
</comment>
<gene>
    <name evidence="2" type="ORF">NDU88_006417</name>
</gene>
<dbReference type="AlphaFoldDB" id="A0AAV7TDJ2"/>
<organism evidence="2 3">
    <name type="scientific">Pleurodeles waltl</name>
    <name type="common">Iberian ribbed newt</name>
    <dbReference type="NCBI Taxonomy" id="8319"/>
    <lineage>
        <taxon>Eukaryota</taxon>
        <taxon>Metazoa</taxon>
        <taxon>Chordata</taxon>
        <taxon>Craniata</taxon>
        <taxon>Vertebrata</taxon>
        <taxon>Euteleostomi</taxon>
        <taxon>Amphibia</taxon>
        <taxon>Batrachia</taxon>
        <taxon>Caudata</taxon>
        <taxon>Salamandroidea</taxon>
        <taxon>Salamandridae</taxon>
        <taxon>Pleurodelinae</taxon>
        <taxon>Pleurodeles</taxon>
    </lineage>
</organism>
<protein>
    <submittedName>
        <fullName evidence="2">Uncharacterized protein</fullName>
    </submittedName>
</protein>
<name>A0AAV7TDJ2_PLEWA</name>
<feature type="region of interest" description="Disordered" evidence="1">
    <location>
        <begin position="59"/>
        <end position="88"/>
    </location>
</feature>
<evidence type="ECO:0000313" key="2">
    <source>
        <dbReference type="EMBL" id="KAJ1174597.1"/>
    </source>
</evidence>
<dbReference type="EMBL" id="JANPWB010000007">
    <property type="protein sequence ID" value="KAJ1174597.1"/>
    <property type="molecule type" value="Genomic_DNA"/>
</dbReference>
<keyword evidence="3" id="KW-1185">Reference proteome</keyword>
<evidence type="ECO:0000313" key="3">
    <source>
        <dbReference type="Proteomes" id="UP001066276"/>
    </source>
</evidence>